<feature type="DNA-binding region" description="H-T-H motif" evidence="4">
    <location>
        <begin position="28"/>
        <end position="47"/>
    </location>
</feature>
<dbReference type="PANTHER" id="PTHR47506">
    <property type="entry name" value="TRANSCRIPTIONAL REGULATORY PROTEIN"/>
    <property type="match status" value="1"/>
</dbReference>
<evidence type="ECO:0000313" key="7">
    <source>
        <dbReference type="Proteomes" id="UP000221961"/>
    </source>
</evidence>
<dbReference type="Pfam" id="PF00440">
    <property type="entry name" value="TetR_N"/>
    <property type="match status" value="1"/>
</dbReference>
<proteinExistence type="predicted"/>
<name>A0A291RN86_9NOCA</name>
<reference evidence="6 7" key="1">
    <citation type="submission" date="2017-10" db="EMBL/GenBank/DDBJ databases">
        <title>Comparative genomics between pathogenic Norcardia.</title>
        <authorList>
            <person name="Zeng L."/>
        </authorList>
    </citation>
    <scope>NUCLEOTIDE SEQUENCE [LARGE SCALE GENOMIC DNA]</scope>
    <source>
        <strain evidence="6 7">NC_YFY_NT001</strain>
    </source>
</reference>
<dbReference type="Proteomes" id="UP000221961">
    <property type="component" value="Chromosome"/>
</dbReference>
<dbReference type="InterPro" id="IPR001647">
    <property type="entry name" value="HTH_TetR"/>
</dbReference>
<dbReference type="GeneID" id="88360736"/>
<dbReference type="RefSeq" id="WP_098696119.1">
    <property type="nucleotide sequence ID" value="NZ_CP023778.1"/>
</dbReference>
<keyword evidence="1" id="KW-0805">Transcription regulation</keyword>
<keyword evidence="2 4" id="KW-0238">DNA-binding</keyword>
<accession>A0A291RN86</accession>
<evidence type="ECO:0000259" key="5">
    <source>
        <dbReference type="PROSITE" id="PS50977"/>
    </source>
</evidence>
<dbReference type="PROSITE" id="PS50977">
    <property type="entry name" value="HTH_TETR_2"/>
    <property type="match status" value="1"/>
</dbReference>
<dbReference type="Gene3D" id="1.10.357.10">
    <property type="entry name" value="Tetracycline Repressor, domain 2"/>
    <property type="match status" value="1"/>
</dbReference>
<evidence type="ECO:0000256" key="3">
    <source>
        <dbReference type="ARBA" id="ARBA00023163"/>
    </source>
</evidence>
<dbReference type="SUPFAM" id="SSF46689">
    <property type="entry name" value="Homeodomain-like"/>
    <property type="match status" value="1"/>
</dbReference>
<dbReference type="KEGG" id="ntp:CRH09_25740"/>
<dbReference type="EMBL" id="CP023778">
    <property type="protein sequence ID" value="ATL69071.1"/>
    <property type="molecule type" value="Genomic_DNA"/>
</dbReference>
<dbReference type="InterPro" id="IPR009057">
    <property type="entry name" value="Homeodomain-like_sf"/>
</dbReference>
<organism evidence="6 7">
    <name type="scientific">Nocardia terpenica</name>
    <dbReference type="NCBI Taxonomy" id="455432"/>
    <lineage>
        <taxon>Bacteria</taxon>
        <taxon>Bacillati</taxon>
        <taxon>Actinomycetota</taxon>
        <taxon>Actinomycetes</taxon>
        <taxon>Mycobacteriales</taxon>
        <taxon>Nocardiaceae</taxon>
        <taxon>Nocardia</taxon>
    </lineage>
</organism>
<gene>
    <name evidence="6" type="ORF">CRH09_25740</name>
</gene>
<keyword evidence="3" id="KW-0804">Transcription</keyword>
<dbReference type="AlphaFoldDB" id="A0A291RN86"/>
<feature type="domain" description="HTH tetR-type" evidence="5">
    <location>
        <begin position="5"/>
        <end position="65"/>
    </location>
</feature>
<dbReference type="GO" id="GO:0003677">
    <property type="term" value="F:DNA binding"/>
    <property type="evidence" value="ECO:0007669"/>
    <property type="project" value="UniProtKB-UniRule"/>
</dbReference>
<evidence type="ECO:0000256" key="1">
    <source>
        <dbReference type="ARBA" id="ARBA00023015"/>
    </source>
</evidence>
<dbReference type="PANTHER" id="PTHR47506:SF6">
    <property type="entry name" value="HTH-TYPE TRANSCRIPTIONAL REPRESSOR NEMR"/>
    <property type="match status" value="1"/>
</dbReference>
<sequence>MGVARTPREAWIEQGLRTLAASGVEAVRVEVLAKALGVTKGGFYGYFADRDALLTAMLDTWEHESVEEVLEVVQREADPRDRIVLAGRLTLSSDRLLGVDLAIRNWARHDEAVAARLRRVDNQRMDLARETIGTFCSDPEEIEARSLLAFCLAIGNQFLAADHPGRTREEVRARASAIILERPPKRH</sequence>
<evidence type="ECO:0000256" key="4">
    <source>
        <dbReference type="PROSITE-ProRule" id="PRU00335"/>
    </source>
</evidence>
<evidence type="ECO:0000313" key="6">
    <source>
        <dbReference type="EMBL" id="ATL69071.1"/>
    </source>
</evidence>
<evidence type="ECO:0000256" key="2">
    <source>
        <dbReference type="ARBA" id="ARBA00023125"/>
    </source>
</evidence>
<protein>
    <submittedName>
        <fullName evidence="6">TetR family transcriptional regulator</fullName>
    </submittedName>
</protein>